<dbReference type="Proteomes" id="UP000293433">
    <property type="component" value="Unassembled WGS sequence"/>
</dbReference>
<dbReference type="Pfam" id="PF12762">
    <property type="entry name" value="DDE_Tnp_IS1595"/>
    <property type="match status" value="1"/>
</dbReference>
<gene>
    <name evidence="2" type="ORF">EV685_0723</name>
</gene>
<evidence type="ECO:0000313" key="3">
    <source>
        <dbReference type="Proteomes" id="UP000293433"/>
    </source>
</evidence>
<evidence type="ECO:0000313" key="2">
    <source>
        <dbReference type="EMBL" id="RZS58430.1"/>
    </source>
</evidence>
<accession>A0A4V2EX67</accession>
<name>A0A4V2EX67_9BURK</name>
<evidence type="ECO:0000259" key="1">
    <source>
        <dbReference type="SMART" id="SM01126"/>
    </source>
</evidence>
<comment type="caution">
    <text evidence="2">The sequence shown here is derived from an EMBL/GenBank/DDBJ whole genome shotgun (WGS) entry which is preliminary data.</text>
</comment>
<dbReference type="SMART" id="SM01126">
    <property type="entry name" value="DDE_Tnp_IS1595"/>
    <property type="match status" value="1"/>
</dbReference>
<dbReference type="EMBL" id="SGWV01000007">
    <property type="protein sequence ID" value="RZS58430.1"/>
    <property type="molecule type" value="Genomic_DNA"/>
</dbReference>
<dbReference type="InterPro" id="IPR024442">
    <property type="entry name" value="Transposase_Zn_ribbon"/>
</dbReference>
<protein>
    <submittedName>
        <fullName evidence="2">Transposase-like zinc ribbon protein</fullName>
    </submittedName>
</protein>
<proteinExistence type="predicted"/>
<dbReference type="AlphaFoldDB" id="A0A4V2EX67"/>
<keyword evidence="3" id="KW-1185">Reference proteome</keyword>
<dbReference type="InterPro" id="IPR024445">
    <property type="entry name" value="Tnp_ISXO2-like"/>
</dbReference>
<organism evidence="2 3">
    <name type="scientific">Sphaerotilus mobilis</name>
    <dbReference type="NCBI Taxonomy" id="47994"/>
    <lineage>
        <taxon>Bacteria</taxon>
        <taxon>Pseudomonadati</taxon>
        <taxon>Pseudomonadota</taxon>
        <taxon>Betaproteobacteria</taxon>
        <taxon>Burkholderiales</taxon>
        <taxon>Sphaerotilaceae</taxon>
        <taxon>Sphaerotilus</taxon>
    </lineage>
</organism>
<dbReference type="Pfam" id="PF12760">
    <property type="entry name" value="Zn_ribbon_IS1595"/>
    <property type="match status" value="1"/>
</dbReference>
<feature type="domain" description="ISXO2-like transposase" evidence="1">
    <location>
        <begin position="137"/>
        <end position="277"/>
    </location>
</feature>
<dbReference type="NCBIfam" id="NF033547">
    <property type="entry name" value="transpos_IS1595"/>
    <property type="match status" value="1"/>
</dbReference>
<sequence length="279" mass="30481">MAMNQIQFQKSVSLTDFLLRYGSKDQCAQALVSNRWPDGFRCPSCGAAEHYVVSHGARKLFQCRGCRHQPSLTAGPLMDSTKLPLRTWFLAIFLLSQAKTGLSALALMRQLGTSYHTAWLIHHMVMLAMAKVDAEEPLYGQIQMDDANLGGERPGVGGRGSPNKVPVVAAVSTNSKGHPMRVKVTPVSTFSSAAITVWARINLTPGSDMRSDGLPCFAGVVDAGCAHSYVVVGRRKPRELPQFTWVNTVLGNLKTLINGAYKAFKFRKHAHAYLGAFAY</sequence>
<dbReference type="OrthoDB" id="5365332at2"/>
<reference evidence="2 3" key="1">
    <citation type="submission" date="2019-02" db="EMBL/GenBank/DDBJ databases">
        <title>Genomic Encyclopedia of Type Strains, Phase IV (KMG-IV): sequencing the most valuable type-strain genomes for metagenomic binning, comparative biology and taxonomic classification.</title>
        <authorList>
            <person name="Goeker M."/>
        </authorList>
    </citation>
    <scope>NUCLEOTIDE SEQUENCE [LARGE SCALE GENOMIC DNA]</scope>
    <source>
        <strain evidence="2 3">DSM 10617</strain>
    </source>
</reference>